<sequence>MLRKGLLLITAMTLTGCLGLDTMKSDQGTPKDTSYYLIDTKYKYLCLGNTSKCKDMTKIVSAQDKFTPIEQAYGKPIAGPNYPISLIRMLLNPQDGSYQSTQQGTTGRLYRIPRNEMTQTVWRTLEVIERDLYN</sequence>
<protein>
    <recommendedName>
        <fullName evidence="3">Lipoprotein</fullName>
    </recommendedName>
</protein>
<dbReference type="EMBL" id="AAOW01000001">
    <property type="protein sequence ID" value="EAR63032.1"/>
    <property type="molecule type" value="Genomic_DNA"/>
</dbReference>
<dbReference type="OrthoDB" id="6119956at2"/>
<gene>
    <name evidence="1" type="ORF">MED92_07931</name>
</gene>
<reference evidence="1 2" key="1">
    <citation type="submission" date="2006-02" db="EMBL/GenBank/DDBJ databases">
        <authorList>
            <person name="Pinhassi J."/>
            <person name="Pedros-Alio C."/>
            <person name="Ferriera S."/>
            <person name="Johnson J."/>
            <person name="Kravitz S."/>
            <person name="Halpern A."/>
            <person name="Remington K."/>
            <person name="Beeson K."/>
            <person name="Tran B."/>
            <person name="Rogers Y.-H."/>
            <person name="Friedman R."/>
            <person name="Venter J.C."/>
        </authorList>
    </citation>
    <scope>NUCLEOTIDE SEQUENCE [LARGE SCALE GENOMIC DNA]</scope>
    <source>
        <strain evidence="1 2">MED92</strain>
    </source>
</reference>
<keyword evidence="2" id="KW-1185">Reference proteome</keyword>
<dbReference type="Proteomes" id="UP000002171">
    <property type="component" value="Unassembled WGS sequence"/>
</dbReference>
<organism evidence="1 2">
    <name type="scientific">Neptuniibacter caesariensis</name>
    <dbReference type="NCBI Taxonomy" id="207954"/>
    <lineage>
        <taxon>Bacteria</taxon>
        <taxon>Pseudomonadati</taxon>
        <taxon>Pseudomonadota</taxon>
        <taxon>Gammaproteobacteria</taxon>
        <taxon>Oceanospirillales</taxon>
        <taxon>Oceanospirillaceae</taxon>
        <taxon>Neptuniibacter</taxon>
    </lineage>
</organism>
<name>A0A7U8C7K2_NEPCE</name>
<dbReference type="AlphaFoldDB" id="A0A7U8C7K2"/>
<evidence type="ECO:0000313" key="1">
    <source>
        <dbReference type="EMBL" id="EAR63032.1"/>
    </source>
</evidence>
<dbReference type="RefSeq" id="WP_007022050.1">
    <property type="nucleotide sequence ID" value="NZ_CH724126.1"/>
</dbReference>
<accession>A0A7U8C7K2</accession>
<evidence type="ECO:0000313" key="2">
    <source>
        <dbReference type="Proteomes" id="UP000002171"/>
    </source>
</evidence>
<evidence type="ECO:0008006" key="3">
    <source>
        <dbReference type="Google" id="ProtNLM"/>
    </source>
</evidence>
<dbReference type="PROSITE" id="PS51257">
    <property type="entry name" value="PROKAR_LIPOPROTEIN"/>
    <property type="match status" value="1"/>
</dbReference>
<comment type="caution">
    <text evidence="1">The sequence shown here is derived from an EMBL/GenBank/DDBJ whole genome shotgun (WGS) entry which is preliminary data.</text>
</comment>
<proteinExistence type="predicted"/>